<evidence type="ECO:0000256" key="2">
    <source>
        <dbReference type="ARBA" id="ARBA00022741"/>
    </source>
</evidence>
<dbReference type="InterPro" id="IPR004143">
    <property type="entry name" value="BPL_LPL_catalytic"/>
</dbReference>
<keyword evidence="5" id="KW-0804">Transcription</keyword>
<keyword evidence="4 5" id="KW-0092">Biotin</keyword>
<organism evidence="7 8">
    <name type="scientific">Candidatus Blautia merdigallinarum</name>
    <dbReference type="NCBI Taxonomy" id="2838495"/>
    <lineage>
        <taxon>Bacteria</taxon>
        <taxon>Bacillati</taxon>
        <taxon>Bacillota</taxon>
        <taxon>Clostridia</taxon>
        <taxon>Lachnospirales</taxon>
        <taxon>Lachnospiraceae</taxon>
        <taxon>Blautia</taxon>
    </lineage>
</organism>
<keyword evidence="5" id="KW-0678">Repressor</keyword>
<evidence type="ECO:0000256" key="5">
    <source>
        <dbReference type="HAMAP-Rule" id="MF_00978"/>
    </source>
</evidence>
<dbReference type="GO" id="GO:0004077">
    <property type="term" value="F:biotin--[biotin carboxyl-carrier protein] ligase activity"/>
    <property type="evidence" value="ECO:0007669"/>
    <property type="project" value="UniProtKB-UniRule"/>
</dbReference>
<dbReference type="GO" id="GO:0005737">
    <property type="term" value="C:cytoplasm"/>
    <property type="evidence" value="ECO:0007669"/>
    <property type="project" value="TreeGrafter"/>
</dbReference>
<feature type="binding site" evidence="5">
    <location>
        <begin position="92"/>
        <end position="94"/>
    </location>
    <ligand>
        <name>biotin</name>
        <dbReference type="ChEBI" id="CHEBI:57586"/>
    </ligand>
</feature>
<dbReference type="InterPro" id="IPR004408">
    <property type="entry name" value="Biotin_CoA_COase_ligase"/>
</dbReference>
<protein>
    <recommendedName>
        <fullName evidence="5">Bifunctional ligase/repressor BirA</fullName>
    </recommendedName>
    <alternativeName>
        <fullName evidence="5">Biotin--[acetyl-CoA-carboxylase] ligase</fullName>
        <ecNumber evidence="5">6.3.4.15</ecNumber>
    </alternativeName>
    <alternativeName>
        <fullName evidence="5">Biotin--protein ligase</fullName>
    </alternativeName>
    <alternativeName>
        <fullName evidence="5">Biotin-[acetyl-CoA carboxylase] synthetase</fullName>
    </alternativeName>
</protein>
<proteinExistence type="inferred from homology"/>
<feature type="binding site" evidence="5">
    <location>
        <position position="116"/>
    </location>
    <ligand>
        <name>biotin</name>
        <dbReference type="ChEBI" id="CHEBI:57586"/>
    </ligand>
</feature>
<keyword evidence="2 5" id="KW-0547">Nucleotide-binding</keyword>
<feature type="DNA-binding region" description="H-T-H motif" evidence="5">
    <location>
        <begin position="21"/>
        <end position="40"/>
    </location>
</feature>
<dbReference type="GO" id="GO:0016740">
    <property type="term" value="F:transferase activity"/>
    <property type="evidence" value="ECO:0007669"/>
    <property type="project" value="UniProtKB-ARBA"/>
</dbReference>
<dbReference type="Gene3D" id="3.30.930.10">
    <property type="entry name" value="Bira Bifunctional Protein, Domain 2"/>
    <property type="match status" value="1"/>
</dbReference>
<dbReference type="NCBIfam" id="TIGR00121">
    <property type="entry name" value="birA_ligase"/>
    <property type="match status" value="1"/>
</dbReference>
<sequence>MGTKENLLIIFEENRGAYFSGEELAERLSVSRTAVWKAVNSLRKEGYEIDAVPNKGYCLSAATDILSVQGIEKYLEPVCSFIDLHVLHQVRSTNDCLREKALKNLPQGYTVIAGSQTNGKGRTGRSFYSPEDTGIYMSILLRPENCSPGQAVKFTTMAAVAACQAIEKVSDRAPRIKWVNDIYIEDKKVSGILTEGAVSLEKGSLEYVILGIGMNVYPPREGFPEELARTAGTVFMDRKSDGKNRLAGEFLNCFMRFYIGKENTGYARQYRKRSLVLGKKIQVLTSTGAREARALDIDEDCRLLVEYDNGTREKLTAGEISIRPEADI</sequence>
<dbReference type="PANTHER" id="PTHR12835:SF5">
    <property type="entry name" value="BIOTIN--PROTEIN LIGASE"/>
    <property type="match status" value="1"/>
</dbReference>
<dbReference type="InterPro" id="IPR008988">
    <property type="entry name" value="Transcriptional_repressor_C"/>
</dbReference>
<accession>A0A9D2SJI1</accession>
<keyword evidence="5" id="KW-0805">Transcription regulation</keyword>
<reference evidence="7" key="2">
    <citation type="submission" date="2021-04" db="EMBL/GenBank/DDBJ databases">
        <authorList>
            <person name="Gilroy R."/>
        </authorList>
    </citation>
    <scope>NUCLEOTIDE SEQUENCE</scope>
    <source>
        <strain evidence="7">ChiSxjej6B18-287</strain>
    </source>
</reference>
<evidence type="ECO:0000313" key="8">
    <source>
        <dbReference type="Proteomes" id="UP000823893"/>
    </source>
</evidence>
<name>A0A9D2SJI1_9FIRM</name>
<dbReference type="CDD" id="cd16442">
    <property type="entry name" value="BPL"/>
    <property type="match status" value="1"/>
</dbReference>
<evidence type="ECO:0000256" key="1">
    <source>
        <dbReference type="ARBA" id="ARBA00022598"/>
    </source>
</evidence>
<dbReference type="GO" id="GO:0009249">
    <property type="term" value="P:protein lipoylation"/>
    <property type="evidence" value="ECO:0007669"/>
    <property type="project" value="UniProtKB-ARBA"/>
</dbReference>
<comment type="caution">
    <text evidence="7">The sequence shown here is derived from an EMBL/GenBank/DDBJ whole genome shotgun (WGS) entry which is preliminary data.</text>
</comment>
<dbReference type="InterPro" id="IPR030855">
    <property type="entry name" value="Bifunct_BirA"/>
</dbReference>
<dbReference type="InterPro" id="IPR013196">
    <property type="entry name" value="HTH_11"/>
</dbReference>
<comment type="caution">
    <text evidence="5">Lacks conserved residue(s) required for the propagation of feature annotation.</text>
</comment>
<evidence type="ECO:0000256" key="3">
    <source>
        <dbReference type="ARBA" id="ARBA00022840"/>
    </source>
</evidence>
<dbReference type="SUPFAM" id="SSF55681">
    <property type="entry name" value="Class II aaRS and biotin synthetases"/>
    <property type="match status" value="1"/>
</dbReference>
<dbReference type="GO" id="GO:0006355">
    <property type="term" value="P:regulation of DNA-templated transcription"/>
    <property type="evidence" value="ECO:0007669"/>
    <property type="project" value="UniProtKB-UniRule"/>
</dbReference>
<dbReference type="EMBL" id="DWWV01000100">
    <property type="protein sequence ID" value="HJC10723.1"/>
    <property type="molecule type" value="Genomic_DNA"/>
</dbReference>
<dbReference type="InterPro" id="IPR003142">
    <property type="entry name" value="BPL_C"/>
</dbReference>
<dbReference type="SUPFAM" id="SSF50037">
    <property type="entry name" value="C-terminal domain of transcriptional repressors"/>
    <property type="match status" value="1"/>
</dbReference>
<dbReference type="InterPro" id="IPR045864">
    <property type="entry name" value="aa-tRNA-synth_II/BPL/LPL"/>
</dbReference>
<dbReference type="Pfam" id="PF08279">
    <property type="entry name" value="HTH_11"/>
    <property type="match status" value="1"/>
</dbReference>
<dbReference type="InterPro" id="IPR036388">
    <property type="entry name" value="WH-like_DNA-bd_sf"/>
</dbReference>
<keyword evidence="5" id="KW-0238">DNA-binding</keyword>
<comment type="catalytic activity">
    <reaction evidence="5">
        <text>biotin + L-lysyl-[protein] + ATP = N(6)-biotinyl-L-lysyl-[protein] + AMP + diphosphate + H(+)</text>
        <dbReference type="Rhea" id="RHEA:11756"/>
        <dbReference type="Rhea" id="RHEA-COMP:9752"/>
        <dbReference type="Rhea" id="RHEA-COMP:10505"/>
        <dbReference type="ChEBI" id="CHEBI:15378"/>
        <dbReference type="ChEBI" id="CHEBI:29969"/>
        <dbReference type="ChEBI" id="CHEBI:30616"/>
        <dbReference type="ChEBI" id="CHEBI:33019"/>
        <dbReference type="ChEBI" id="CHEBI:57586"/>
        <dbReference type="ChEBI" id="CHEBI:83144"/>
        <dbReference type="ChEBI" id="CHEBI:456215"/>
        <dbReference type="EC" id="6.3.4.15"/>
    </reaction>
</comment>
<gene>
    <name evidence="5" type="primary">birA</name>
    <name evidence="7" type="ORF">H9935_07875</name>
</gene>
<feature type="binding site" evidence="5">
    <location>
        <position position="188"/>
    </location>
    <ligand>
        <name>biotin</name>
        <dbReference type="ChEBI" id="CHEBI:57586"/>
    </ligand>
</feature>
<dbReference type="Proteomes" id="UP000823893">
    <property type="component" value="Unassembled WGS sequence"/>
</dbReference>
<dbReference type="GO" id="GO:0005524">
    <property type="term" value="F:ATP binding"/>
    <property type="evidence" value="ECO:0007669"/>
    <property type="project" value="UniProtKB-UniRule"/>
</dbReference>
<dbReference type="HAMAP" id="MF_00978">
    <property type="entry name" value="Bifunct_BirA"/>
    <property type="match status" value="1"/>
</dbReference>
<dbReference type="GO" id="GO:0003677">
    <property type="term" value="F:DNA binding"/>
    <property type="evidence" value="ECO:0007669"/>
    <property type="project" value="UniProtKB-UniRule"/>
</dbReference>
<keyword evidence="1 5" id="KW-0436">Ligase</keyword>
<keyword evidence="3 5" id="KW-0067">ATP-binding</keyword>
<dbReference type="EC" id="6.3.4.15" evidence="5"/>
<comment type="similarity">
    <text evidence="5">Belongs to the biotin--protein ligase family.</text>
</comment>
<dbReference type="SUPFAM" id="SSF46785">
    <property type="entry name" value="Winged helix' DNA-binding domain"/>
    <property type="match status" value="1"/>
</dbReference>
<evidence type="ECO:0000259" key="6">
    <source>
        <dbReference type="PROSITE" id="PS51733"/>
    </source>
</evidence>
<dbReference type="Gene3D" id="2.30.30.100">
    <property type="match status" value="1"/>
</dbReference>
<dbReference type="Pfam" id="PF03099">
    <property type="entry name" value="BPL_LplA_LipB"/>
    <property type="match status" value="1"/>
</dbReference>
<dbReference type="PANTHER" id="PTHR12835">
    <property type="entry name" value="BIOTIN PROTEIN LIGASE"/>
    <property type="match status" value="1"/>
</dbReference>
<dbReference type="AlphaFoldDB" id="A0A9D2SJI1"/>
<reference evidence="7" key="1">
    <citation type="journal article" date="2021" name="PeerJ">
        <title>Extensive microbial diversity within the chicken gut microbiome revealed by metagenomics and culture.</title>
        <authorList>
            <person name="Gilroy R."/>
            <person name="Ravi A."/>
            <person name="Getino M."/>
            <person name="Pursley I."/>
            <person name="Horton D.L."/>
            <person name="Alikhan N.F."/>
            <person name="Baker D."/>
            <person name="Gharbi K."/>
            <person name="Hall N."/>
            <person name="Watson M."/>
            <person name="Adriaenssens E.M."/>
            <person name="Foster-Nyarko E."/>
            <person name="Jarju S."/>
            <person name="Secka A."/>
            <person name="Antonio M."/>
            <person name="Oren A."/>
            <person name="Chaudhuri R.R."/>
            <person name="La Ragione R."/>
            <person name="Hildebrand F."/>
            <person name="Pallen M.J."/>
        </authorList>
    </citation>
    <scope>NUCLEOTIDE SEQUENCE</scope>
    <source>
        <strain evidence="7">ChiSxjej6B18-287</strain>
    </source>
</reference>
<dbReference type="PROSITE" id="PS51733">
    <property type="entry name" value="BPL_LPL_CATALYTIC"/>
    <property type="match status" value="1"/>
</dbReference>
<evidence type="ECO:0000256" key="4">
    <source>
        <dbReference type="ARBA" id="ARBA00023267"/>
    </source>
</evidence>
<dbReference type="Gene3D" id="1.10.10.10">
    <property type="entry name" value="Winged helix-like DNA-binding domain superfamily/Winged helix DNA-binding domain"/>
    <property type="match status" value="1"/>
</dbReference>
<evidence type="ECO:0000313" key="7">
    <source>
        <dbReference type="EMBL" id="HJC10723.1"/>
    </source>
</evidence>
<feature type="domain" description="BPL/LPL catalytic" evidence="6">
    <location>
        <begin position="69"/>
        <end position="262"/>
    </location>
</feature>
<dbReference type="Pfam" id="PF02237">
    <property type="entry name" value="BPL_C"/>
    <property type="match status" value="1"/>
</dbReference>
<dbReference type="InterPro" id="IPR036390">
    <property type="entry name" value="WH_DNA-bd_sf"/>
</dbReference>
<comment type="function">
    <text evidence="5">Acts both as a biotin--[acetyl-CoA-carboxylase] ligase and a repressor.</text>
</comment>